<dbReference type="InterPro" id="IPR019987">
    <property type="entry name" value="GTP-bd_ribosome_bio_YsxC"/>
</dbReference>
<sequence length="197" mass="22140">MNITSAQFVKSSSSVEECPTDNLPEYAFIGRSNVGKSSLINMLTGKPKLALTGSTPGKTRLINHFLINESWHIVDLPGYGFARRGLKEREAFAKMIDDYVTKRSQLVSLFILIDSRIAPQAIDLKFIRDMGEKGIPFVLIMTKIDKISKGKLQSAIAHYKDVLSEEWEELPPFLVSSAETKQGRDEILHYISQTIHL</sequence>
<dbReference type="Pfam" id="PF01926">
    <property type="entry name" value="MMR_HSR1"/>
    <property type="match status" value="1"/>
</dbReference>
<evidence type="ECO:0000313" key="13">
    <source>
        <dbReference type="Proteomes" id="UP001628220"/>
    </source>
</evidence>
<evidence type="ECO:0000256" key="7">
    <source>
        <dbReference type="ARBA" id="ARBA00023134"/>
    </source>
</evidence>
<evidence type="ECO:0000256" key="4">
    <source>
        <dbReference type="ARBA" id="ARBA00022723"/>
    </source>
</evidence>
<dbReference type="PANTHER" id="PTHR11649:SF13">
    <property type="entry name" value="ENGB-TYPE G DOMAIN-CONTAINING PROTEIN"/>
    <property type="match status" value="1"/>
</dbReference>
<comment type="caution">
    <text evidence="12">The sequence shown here is derived from an EMBL/GenBank/DDBJ whole genome shotgun (WGS) entry which is preliminary data.</text>
</comment>
<evidence type="ECO:0000259" key="11">
    <source>
        <dbReference type="PROSITE" id="PS51706"/>
    </source>
</evidence>
<evidence type="ECO:0000256" key="2">
    <source>
        <dbReference type="ARBA" id="ARBA00009638"/>
    </source>
</evidence>
<dbReference type="PRINTS" id="PR00449">
    <property type="entry name" value="RASTRNSFRMNG"/>
</dbReference>
<dbReference type="InterPro" id="IPR030393">
    <property type="entry name" value="G_ENGB_dom"/>
</dbReference>
<dbReference type="Proteomes" id="UP001628220">
    <property type="component" value="Unassembled WGS sequence"/>
</dbReference>
<evidence type="ECO:0000256" key="9">
    <source>
        <dbReference type="ARBA" id="ARBA00023306"/>
    </source>
</evidence>
<dbReference type="CDD" id="cd01876">
    <property type="entry name" value="YihA_EngB"/>
    <property type="match status" value="1"/>
</dbReference>
<comment type="cofactor">
    <cofactor evidence="1">
        <name>Mg(2+)</name>
        <dbReference type="ChEBI" id="CHEBI:18420"/>
    </cofactor>
</comment>
<name>A0ABQ0E232_9PORP</name>
<protein>
    <recommendedName>
        <fullName evidence="10">Probable GTP-binding protein EngB</fullName>
    </recommendedName>
</protein>
<comment type="similarity">
    <text evidence="2 10">Belongs to the TRAFAC class TrmE-Era-EngA-EngB-Septin-like GTPase superfamily. EngB GTPase family.</text>
</comment>
<evidence type="ECO:0000256" key="6">
    <source>
        <dbReference type="ARBA" id="ARBA00022842"/>
    </source>
</evidence>
<dbReference type="PROSITE" id="PS51706">
    <property type="entry name" value="G_ENGB"/>
    <property type="match status" value="1"/>
</dbReference>
<keyword evidence="9 10" id="KW-0131">Cell cycle</keyword>
<dbReference type="EMBL" id="BAAFSF010000001">
    <property type="protein sequence ID" value="GAB1251744.1"/>
    <property type="molecule type" value="Genomic_DNA"/>
</dbReference>
<gene>
    <name evidence="12" type="primary">yihA</name>
    <name evidence="10" type="synonym">engB</name>
    <name evidence="12" type="ORF">Tsumi_08480</name>
</gene>
<dbReference type="SUPFAM" id="SSF52540">
    <property type="entry name" value="P-loop containing nucleoside triphosphate hydrolases"/>
    <property type="match status" value="1"/>
</dbReference>
<evidence type="ECO:0000313" key="12">
    <source>
        <dbReference type="EMBL" id="GAB1251744.1"/>
    </source>
</evidence>
<dbReference type="InterPro" id="IPR006073">
    <property type="entry name" value="GTP-bd"/>
</dbReference>
<dbReference type="HAMAP" id="MF_00321">
    <property type="entry name" value="GTPase_EngB"/>
    <property type="match status" value="1"/>
</dbReference>
<dbReference type="RefSeq" id="WP_411915545.1">
    <property type="nucleotide sequence ID" value="NZ_BAAFSF010000001.1"/>
</dbReference>
<keyword evidence="6" id="KW-0460">Magnesium</keyword>
<evidence type="ECO:0000256" key="10">
    <source>
        <dbReference type="HAMAP-Rule" id="MF_00321"/>
    </source>
</evidence>
<keyword evidence="13" id="KW-1185">Reference proteome</keyword>
<keyword evidence="5 10" id="KW-0547">Nucleotide-binding</keyword>
<evidence type="ECO:0000256" key="1">
    <source>
        <dbReference type="ARBA" id="ARBA00001946"/>
    </source>
</evidence>
<feature type="domain" description="EngB-type G" evidence="11">
    <location>
        <begin position="22"/>
        <end position="197"/>
    </location>
</feature>
<evidence type="ECO:0000256" key="3">
    <source>
        <dbReference type="ARBA" id="ARBA00022618"/>
    </source>
</evidence>
<keyword evidence="3 10" id="KW-0132">Cell division</keyword>
<dbReference type="NCBIfam" id="TIGR03598">
    <property type="entry name" value="GTPase_YsxC"/>
    <property type="match status" value="1"/>
</dbReference>
<organism evidence="12 13">
    <name type="scientific">Porphyromonas miyakawae</name>
    <dbReference type="NCBI Taxonomy" id="3137470"/>
    <lineage>
        <taxon>Bacteria</taxon>
        <taxon>Pseudomonadati</taxon>
        <taxon>Bacteroidota</taxon>
        <taxon>Bacteroidia</taxon>
        <taxon>Bacteroidales</taxon>
        <taxon>Porphyromonadaceae</taxon>
        <taxon>Porphyromonas</taxon>
    </lineage>
</organism>
<comment type="function">
    <text evidence="10">Necessary for normal cell division and for the maintenance of normal septation.</text>
</comment>
<dbReference type="Gene3D" id="3.40.50.300">
    <property type="entry name" value="P-loop containing nucleotide triphosphate hydrolases"/>
    <property type="match status" value="1"/>
</dbReference>
<keyword evidence="4" id="KW-0479">Metal-binding</keyword>
<keyword evidence="8 10" id="KW-0717">Septation</keyword>
<keyword evidence="7 10" id="KW-0342">GTP-binding</keyword>
<evidence type="ECO:0000256" key="8">
    <source>
        <dbReference type="ARBA" id="ARBA00023210"/>
    </source>
</evidence>
<dbReference type="InterPro" id="IPR027417">
    <property type="entry name" value="P-loop_NTPase"/>
</dbReference>
<reference evidence="12 13" key="1">
    <citation type="journal article" date="2025" name="Int. J. Syst. Evol. Microbiol.">
        <title>Desulfovibrio falkowii sp. nov., Porphyromonas miyakawae sp. nov., Mediterraneibacter flintii sp. nov. and Owariibacterium komagatae gen. nov., sp. nov., isolated from human faeces.</title>
        <authorList>
            <person name="Hamaguchi T."/>
            <person name="Ohara M."/>
            <person name="Hisatomi A."/>
            <person name="Sekiguchi K."/>
            <person name="Takeda J.I."/>
            <person name="Ueyama J."/>
            <person name="Ito M."/>
            <person name="Nishiwaki H."/>
            <person name="Ogi T."/>
            <person name="Hirayama M."/>
            <person name="Ohkuma M."/>
            <person name="Sakamoto M."/>
            <person name="Ohno K."/>
        </authorList>
    </citation>
    <scope>NUCLEOTIDE SEQUENCE [LARGE SCALE GENOMIC DNA]</scope>
    <source>
        <strain evidence="12 13">13CB11C</strain>
    </source>
</reference>
<proteinExistence type="inferred from homology"/>
<dbReference type="PANTHER" id="PTHR11649">
    <property type="entry name" value="MSS1/TRME-RELATED GTP-BINDING PROTEIN"/>
    <property type="match status" value="1"/>
</dbReference>
<accession>A0ABQ0E232</accession>
<evidence type="ECO:0000256" key="5">
    <source>
        <dbReference type="ARBA" id="ARBA00022741"/>
    </source>
</evidence>